<dbReference type="GO" id="GO:0016740">
    <property type="term" value="F:transferase activity"/>
    <property type="evidence" value="ECO:0007669"/>
    <property type="project" value="UniProtKB-KW"/>
</dbReference>
<feature type="signal peptide" evidence="8">
    <location>
        <begin position="1"/>
        <end position="24"/>
    </location>
</feature>
<proteinExistence type="inferred from homology"/>
<dbReference type="InterPro" id="IPR038063">
    <property type="entry name" value="Transpep_catalytic_dom"/>
</dbReference>
<keyword evidence="6 7" id="KW-0961">Cell wall biogenesis/degradation</keyword>
<dbReference type="Gene3D" id="2.40.440.10">
    <property type="entry name" value="L,D-transpeptidase catalytic domain-like"/>
    <property type="match status" value="1"/>
</dbReference>
<dbReference type="GO" id="GO:0009252">
    <property type="term" value="P:peptidoglycan biosynthetic process"/>
    <property type="evidence" value="ECO:0007669"/>
    <property type="project" value="UniProtKB-KW"/>
</dbReference>
<evidence type="ECO:0000256" key="7">
    <source>
        <dbReference type="PROSITE-ProRule" id="PRU01373"/>
    </source>
</evidence>
<comment type="caution">
    <text evidence="10">The sequence shown here is derived from an EMBL/GenBank/DDBJ whole genome shotgun (WGS) entry which is preliminary data.</text>
</comment>
<dbReference type="RefSeq" id="WP_252115098.1">
    <property type="nucleotide sequence ID" value="NZ_JAMSHT010000001.1"/>
</dbReference>
<evidence type="ECO:0000256" key="4">
    <source>
        <dbReference type="ARBA" id="ARBA00022960"/>
    </source>
</evidence>
<comment type="similarity">
    <text evidence="2">Belongs to the YkuD family.</text>
</comment>
<dbReference type="GO" id="GO:0071555">
    <property type="term" value="P:cell wall organization"/>
    <property type="evidence" value="ECO:0007669"/>
    <property type="project" value="UniProtKB-UniRule"/>
</dbReference>
<evidence type="ECO:0000313" key="10">
    <source>
        <dbReference type="EMBL" id="MCM8558304.1"/>
    </source>
</evidence>
<dbReference type="PANTHER" id="PTHR41533">
    <property type="entry name" value="L,D-TRANSPEPTIDASE HI_1667-RELATED"/>
    <property type="match status" value="1"/>
</dbReference>
<keyword evidence="11" id="KW-1185">Reference proteome</keyword>
<reference evidence="10" key="1">
    <citation type="submission" date="2022-06" db="EMBL/GenBank/DDBJ databases">
        <title>Sphingomicrobium sedimins sp. nov., a marine bacterium isolated from tidal flat.</title>
        <authorList>
            <person name="Kim C.-H."/>
            <person name="Yoo Y."/>
            <person name="Kim J.-J."/>
        </authorList>
    </citation>
    <scope>NUCLEOTIDE SEQUENCE</scope>
    <source>
        <strain evidence="10">GRR-S6-50</strain>
    </source>
</reference>
<dbReference type="GO" id="GO:0004180">
    <property type="term" value="F:carboxypeptidase activity"/>
    <property type="evidence" value="ECO:0007669"/>
    <property type="project" value="UniProtKB-ARBA"/>
</dbReference>
<comment type="pathway">
    <text evidence="1 7">Cell wall biogenesis; peptidoglycan biosynthesis.</text>
</comment>
<protein>
    <submittedName>
        <fullName evidence="10">L,D-transpeptidase family protein</fullName>
    </submittedName>
</protein>
<evidence type="ECO:0000256" key="1">
    <source>
        <dbReference type="ARBA" id="ARBA00004752"/>
    </source>
</evidence>
<dbReference type="EMBL" id="JAMSHT010000001">
    <property type="protein sequence ID" value="MCM8558304.1"/>
    <property type="molecule type" value="Genomic_DNA"/>
</dbReference>
<feature type="active site" description="Proton donor/acceptor" evidence="7">
    <location>
        <position position="324"/>
    </location>
</feature>
<evidence type="ECO:0000256" key="8">
    <source>
        <dbReference type="SAM" id="SignalP"/>
    </source>
</evidence>
<dbReference type="GO" id="GO:0008360">
    <property type="term" value="P:regulation of cell shape"/>
    <property type="evidence" value="ECO:0007669"/>
    <property type="project" value="UniProtKB-UniRule"/>
</dbReference>
<keyword evidence="8" id="KW-0732">Signal</keyword>
<evidence type="ECO:0000256" key="2">
    <source>
        <dbReference type="ARBA" id="ARBA00005992"/>
    </source>
</evidence>
<feature type="domain" description="L,D-TPase catalytic" evidence="9">
    <location>
        <begin position="220"/>
        <end position="373"/>
    </location>
</feature>
<gene>
    <name evidence="10" type="ORF">NDO55_10795</name>
</gene>
<feature type="active site" description="Nucleophile" evidence="7">
    <location>
        <position position="343"/>
    </location>
</feature>
<keyword evidence="3" id="KW-0808">Transferase</keyword>
<keyword evidence="4 7" id="KW-0133">Cell shape</keyword>
<name>A0A9X2EMU3_9SPHN</name>
<organism evidence="10 11">
    <name type="scientific">Sphingomicrobium sediminis</name>
    <dbReference type="NCBI Taxonomy" id="2950949"/>
    <lineage>
        <taxon>Bacteria</taxon>
        <taxon>Pseudomonadati</taxon>
        <taxon>Pseudomonadota</taxon>
        <taxon>Alphaproteobacteria</taxon>
        <taxon>Sphingomonadales</taxon>
        <taxon>Sphingomonadaceae</taxon>
        <taxon>Sphingomicrobium</taxon>
    </lineage>
</organism>
<dbReference type="PROSITE" id="PS52029">
    <property type="entry name" value="LD_TPASE"/>
    <property type="match status" value="1"/>
</dbReference>
<dbReference type="CDD" id="cd16913">
    <property type="entry name" value="YkuD_like"/>
    <property type="match status" value="1"/>
</dbReference>
<dbReference type="InterPro" id="IPR052905">
    <property type="entry name" value="LD-transpeptidase_YkuD-like"/>
</dbReference>
<dbReference type="PANTHER" id="PTHR41533:SF2">
    <property type="entry name" value="BLR7131 PROTEIN"/>
    <property type="match status" value="1"/>
</dbReference>
<dbReference type="Pfam" id="PF20142">
    <property type="entry name" value="Scaffold"/>
    <property type="match status" value="1"/>
</dbReference>
<dbReference type="Proteomes" id="UP001155128">
    <property type="component" value="Unassembled WGS sequence"/>
</dbReference>
<dbReference type="SUPFAM" id="SSF141523">
    <property type="entry name" value="L,D-transpeptidase catalytic domain-like"/>
    <property type="match status" value="1"/>
</dbReference>
<dbReference type="Pfam" id="PF03734">
    <property type="entry name" value="YkuD"/>
    <property type="match status" value="1"/>
</dbReference>
<evidence type="ECO:0000256" key="5">
    <source>
        <dbReference type="ARBA" id="ARBA00022984"/>
    </source>
</evidence>
<dbReference type="AlphaFoldDB" id="A0A9X2EMU3"/>
<sequence length="444" mass="48056">MIKNVALMKLAAASFLIPASAAFAMQDAQPVEEAASEVAEAAAEVEAEAQDAQESTVKFRPYAYAPAEWNADQAEMLAAAIDNIYAHGLDPADYDAAGLRALIEAGEGEALSAAATERFNKLSGDIALGHVRGEDRVDWYIVDTDMNGHQQRALLDRFLGGEDLRALLEGLAPTHPQYAALQNALATELAKGEEADAEAIADIRSNLDRWRWLPRDLGDRYIIVNVPAYTVALVEDGRTVSRHRGVAGAVDTPTPQLMAEATGVIFNPYWNVPKSIEPEVRGKAGYEKIPLGNGEFRYRQPPGPNNSLGMVKFVMYNEHAIYLHDTNARGLFSDNSRAYSHGCIRTENILGLATMLLEEDGGDWSGQKTIDVVNSGKNTGAQFVNPLPVYIVYFSVAAKGDGSIIHYNDVYSRDAQVIAALDDAPAIDLSPAGEELGEEMAEAF</sequence>
<evidence type="ECO:0000259" key="9">
    <source>
        <dbReference type="PROSITE" id="PS52029"/>
    </source>
</evidence>
<feature type="chain" id="PRO_5040793887" evidence="8">
    <location>
        <begin position="25"/>
        <end position="444"/>
    </location>
</feature>
<keyword evidence="5 7" id="KW-0573">Peptidoglycan synthesis</keyword>
<evidence type="ECO:0000256" key="6">
    <source>
        <dbReference type="ARBA" id="ARBA00023316"/>
    </source>
</evidence>
<dbReference type="InterPro" id="IPR005490">
    <property type="entry name" value="LD_TPept_cat_dom"/>
</dbReference>
<accession>A0A9X2EMU3</accession>
<evidence type="ECO:0000256" key="3">
    <source>
        <dbReference type="ARBA" id="ARBA00022679"/>
    </source>
</evidence>
<evidence type="ECO:0000313" key="11">
    <source>
        <dbReference type="Proteomes" id="UP001155128"/>
    </source>
</evidence>
<dbReference type="InterPro" id="IPR045380">
    <property type="entry name" value="LD_TPept_scaffold_dom"/>
</dbReference>